<dbReference type="RefSeq" id="XP_001840145.2">
    <property type="nucleotide sequence ID" value="XM_001840093.2"/>
</dbReference>
<organism evidence="3 4">
    <name type="scientific">Coprinopsis cinerea (strain Okayama-7 / 130 / ATCC MYA-4618 / FGSC 9003)</name>
    <name type="common">Inky cap fungus</name>
    <name type="synonym">Hormographiella aspergillata</name>
    <dbReference type="NCBI Taxonomy" id="240176"/>
    <lineage>
        <taxon>Eukaryota</taxon>
        <taxon>Fungi</taxon>
        <taxon>Dikarya</taxon>
        <taxon>Basidiomycota</taxon>
        <taxon>Agaricomycotina</taxon>
        <taxon>Agaricomycetes</taxon>
        <taxon>Agaricomycetidae</taxon>
        <taxon>Agaricales</taxon>
        <taxon>Agaricineae</taxon>
        <taxon>Psathyrellaceae</taxon>
        <taxon>Coprinopsis</taxon>
    </lineage>
</organism>
<dbReference type="HOGENOM" id="CLU_011584_0_1_1"/>
<reference evidence="3 4" key="1">
    <citation type="journal article" date="2010" name="Proc. Natl. Acad. Sci. U.S.A.">
        <title>Insights into evolution of multicellular fungi from the assembled chromosomes of the mushroom Coprinopsis cinerea (Coprinus cinereus).</title>
        <authorList>
            <person name="Stajich J.E."/>
            <person name="Wilke S.K."/>
            <person name="Ahren D."/>
            <person name="Au C.H."/>
            <person name="Birren B.W."/>
            <person name="Borodovsky M."/>
            <person name="Burns C."/>
            <person name="Canback B."/>
            <person name="Casselton L.A."/>
            <person name="Cheng C.K."/>
            <person name="Deng J."/>
            <person name="Dietrich F.S."/>
            <person name="Fargo D.C."/>
            <person name="Farman M.L."/>
            <person name="Gathman A.C."/>
            <person name="Goldberg J."/>
            <person name="Guigo R."/>
            <person name="Hoegger P.J."/>
            <person name="Hooker J.B."/>
            <person name="Huggins A."/>
            <person name="James T.Y."/>
            <person name="Kamada T."/>
            <person name="Kilaru S."/>
            <person name="Kodira C."/>
            <person name="Kues U."/>
            <person name="Kupfer D."/>
            <person name="Kwan H.S."/>
            <person name="Lomsadze A."/>
            <person name="Li W."/>
            <person name="Lilly W.W."/>
            <person name="Ma L.J."/>
            <person name="Mackey A.J."/>
            <person name="Manning G."/>
            <person name="Martin F."/>
            <person name="Muraguchi H."/>
            <person name="Natvig D.O."/>
            <person name="Palmerini H."/>
            <person name="Ramesh M.A."/>
            <person name="Rehmeyer C.J."/>
            <person name="Roe B.A."/>
            <person name="Shenoy N."/>
            <person name="Stanke M."/>
            <person name="Ter-Hovhannisyan V."/>
            <person name="Tunlid A."/>
            <person name="Velagapudi R."/>
            <person name="Vision T.J."/>
            <person name="Zeng Q."/>
            <person name="Zolan M.E."/>
            <person name="Pukkila P.J."/>
        </authorList>
    </citation>
    <scope>NUCLEOTIDE SEQUENCE [LARGE SCALE GENOMIC DNA]</scope>
    <source>
        <strain evidence="4">Okayama-7 / 130 / ATCC MYA-4618 / FGSC 9003</strain>
    </source>
</reference>
<feature type="compositionally biased region" description="Low complexity" evidence="1">
    <location>
        <begin position="432"/>
        <end position="442"/>
    </location>
</feature>
<gene>
    <name evidence="3" type="ORF">CC1G_02608</name>
</gene>
<dbReference type="EMBL" id="AACS02000004">
    <property type="protein sequence ID" value="EAU81592.2"/>
    <property type="molecule type" value="Genomic_DNA"/>
</dbReference>
<dbReference type="VEuPathDB" id="FungiDB:CC1G_02608"/>
<evidence type="ECO:0000259" key="2">
    <source>
        <dbReference type="Pfam" id="PF17667"/>
    </source>
</evidence>
<dbReference type="InParanoid" id="A8PBB9"/>
<name>A8PBB9_COPC7</name>
<keyword evidence="4" id="KW-1185">Reference proteome</keyword>
<dbReference type="OrthoDB" id="3271139at2759"/>
<dbReference type="PANTHER" id="PTHR38248:SF2">
    <property type="entry name" value="FUNK1 11"/>
    <property type="match status" value="1"/>
</dbReference>
<evidence type="ECO:0000313" key="3">
    <source>
        <dbReference type="EMBL" id="EAU81592.2"/>
    </source>
</evidence>
<dbReference type="Gene3D" id="1.10.510.10">
    <property type="entry name" value="Transferase(Phosphotransferase) domain 1"/>
    <property type="match status" value="1"/>
</dbReference>
<protein>
    <submittedName>
        <fullName evidence="3">Other/FunK1 protein kinase</fullName>
    </submittedName>
</protein>
<keyword evidence="3" id="KW-0418">Kinase</keyword>
<feature type="region of interest" description="Disordered" evidence="1">
    <location>
        <begin position="735"/>
        <end position="859"/>
    </location>
</feature>
<dbReference type="PANTHER" id="PTHR38248">
    <property type="entry name" value="FUNK1 6"/>
    <property type="match status" value="1"/>
</dbReference>
<dbReference type="eggNOG" id="ENOG502QX9C">
    <property type="taxonomic scope" value="Eukaryota"/>
</dbReference>
<dbReference type="GeneID" id="6016777"/>
<dbReference type="KEGG" id="cci:CC1G_02608"/>
<feature type="domain" description="Fungal-type protein kinase" evidence="2">
    <location>
        <begin position="153"/>
        <end position="621"/>
    </location>
</feature>
<keyword evidence="3" id="KW-0808">Transferase</keyword>
<dbReference type="Pfam" id="PF17667">
    <property type="entry name" value="Pkinase_fungal"/>
    <property type="match status" value="1"/>
</dbReference>
<dbReference type="AlphaFoldDB" id="A8PBB9"/>
<feature type="compositionally biased region" description="Low complexity" evidence="1">
    <location>
        <begin position="763"/>
        <end position="830"/>
    </location>
</feature>
<accession>A8PBB9</accession>
<evidence type="ECO:0000256" key="1">
    <source>
        <dbReference type="SAM" id="MobiDB-lite"/>
    </source>
</evidence>
<feature type="compositionally biased region" description="Polar residues" evidence="1">
    <location>
        <begin position="418"/>
        <end position="431"/>
    </location>
</feature>
<feature type="region of interest" description="Disordered" evidence="1">
    <location>
        <begin position="411"/>
        <end position="466"/>
    </location>
</feature>
<sequence>MTYETLKCSHETFVEKYWPPLRERSRFEEIISELKNDGVLVHIPEGDVWRFKWCPNTPSDARRRYDQRKRRGERVPANPPDEKTLFDGIGDFGLAILTVLKRLGIKVNSSRIASCPDTHLDSEIWGANFRIDSCTTKVDFKVKDGRLILGEGKRLHVTDILVPMEFKISRKDQRSNRLQIASAANHIMNDDVRRMFILGITIEDSQLYPRNVTLTFFAAPILNSLQEPYRFVELLVALFCASDKDLGLDPHIELFGEPGSKKYLYELPPNATRPESQYFLTEAIVDEYRSHRIAGRSTRVWKVVQVTSKEDLTPIPGAKPVILKDAWINEDADTEEDIQEKLFRDIDTFVAGDWRSNPLLKHFPEPALEAFGEVVKNYRDYFSPIAQGHSGKASKSVVSDANPVPRDFFLEPEKMENQKSNSSSRTGSVNPSVSHPSGSRSSTLTVPTATVSGSMHSAASNREPPRRKFTSKRRCFFIYQYLCQRISDLPTLADALEVLRQAHLALMLMFCARWIHRDISHGNILAFQNADGSWRVKVSDLEYAKMFPPPDGYQAGTDPKTGTPFFMAYELQKGLSLYSPASSGEPPPIGTRSPSGSREYPVIHNYQHDVESLWWMALWLVMMRTDHQDSYYIGLRIFQGSLTPSPEREMYVLKGLPEGLRQQLHPSARCLFDLLQEWLTLMFLAYQRRSPAQLSDPESYAYGCATPIQLFAHLKEHIPALATIELKDPSWMEGTDIPDAEASKPRRVQPPRRSTRLADKSRSGSQSGAGSRSAGSRSADRVTAGSRSGGTRSADRASAGSGSADRVTTRSRSAGSSSADRATTGSSRSAEQNSSRHRSANPRSTGSRSNTRIHSIPEE</sequence>
<evidence type="ECO:0000313" key="4">
    <source>
        <dbReference type="Proteomes" id="UP000001861"/>
    </source>
</evidence>
<comment type="caution">
    <text evidence="3">The sequence shown here is derived from an EMBL/GenBank/DDBJ whole genome shotgun (WGS) entry which is preliminary data.</text>
</comment>
<dbReference type="SUPFAM" id="SSF56112">
    <property type="entry name" value="Protein kinase-like (PK-like)"/>
    <property type="match status" value="1"/>
</dbReference>
<feature type="compositionally biased region" description="Polar residues" evidence="1">
    <location>
        <begin position="841"/>
        <end position="853"/>
    </location>
</feature>
<dbReference type="InterPro" id="IPR011009">
    <property type="entry name" value="Kinase-like_dom_sf"/>
</dbReference>
<proteinExistence type="predicted"/>
<feature type="compositionally biased region" description="Basic residues" evidence="1">
    <location>
        <begin position="745"/>
        <end position="755"/>
    </location>
</feature>
<dbReference type="GO" id="GO:0016301">
    <property type="term" value="F:kinase activity"/>
    <property type="evidence" value="ECO:0007669"/>
    <property type="project" value="UniProtKB-KW"/>
</dbReference>
<feature type="compositionally biased region" description="Polar residues" evidence="1">
    <location>
        <begin position="443"/>
        <end position="460"/>
    </location>
</feature>
<dbReference type="InterPro" id="IPR040976">
    <property type="entry name" value="Pkinase_fungal"/>
</dbReference>
<dbReference type="Proteomes" id="UP000001861">
    <property type="component" value="Unassembled WGS sequence"/>
</dbReference>
<dbReference type="OMA" id="PMTHADC"/>